<dbReference type="Proteomes" id="UP000622533">
    <property type="component" value="Unassembled WGS sequence"/>
</dbReference>
<name>A0A8J7D014_DESMC</name>
<evidence type="ECO:0000313" key="2">
    <source>
        <dbReference type="EMBL" id="MBE9022502.1"/>
    </source>
</evidence>
<gene>
    <name evidence="2" type="ORF">IQ276_08705</name>
</gene>
<dbReference type="InterPro" id="IPR025193">
    <property type="entry name" value="DUF4114"/>
</dbReference>
<dbReference type="Pfam" id="PF13448">
    <property type="entry name" value="DUF4114"/>
    <property type="match status" value="1"/>
</dbReference>
<protein>
    <submittedName>
        <fullName evidence="2">DUF4114 domain-containing protein</fullName>
    </submittedName>
</protein>
<organism evidence="2 3">
    <name type="scientific">Desmonostoc muscorum LEGE 12446</name>
    <dbReference type="NCBI Taxonomy" id="1828758"/>
    <lineage>
        <taxon>Bacteria</taxon>
        <taxon>Bacillati</taxon>
        <taxon>Cyanobacteriota</taxon>
        <taxon>Cyanophyceae</taxon>
        <taxon>Nostocales</taxon>
        <taxon>Nostocaceae</taxon>
        <taxon>Desmonostoc</taxon>
    </lineage>
</organism>
<accession>A0A8J7D014</accession>
<dbReference type="AlphaFoldDB" id="A0A8J7D014"/>
<dbReference type="Gene3D" id="2.60.120.430">
    <property type="entry name" value="Galactose-binding lectin"/>
    <property type="match status" value="2"/>
</dbReference>
<sequence>MGIVPKTPFKIEAKVNCSTENTFFDTEIDLEDGDLLIVDVDPEEKWTPYKSSSKSWVNANGISVEPKTYDGIYQETAGIARGITQYADFAFPFGSLIGTVDNGVTYFPVGTHLELTVLKPGRLKLVFWGGDHNTNDGAITANVEVKKAFNHDDDTIDNDLSQYEKHFDIHSKVHSVNGKAGTETHLNTKIKLQPEDVLTVDVYPKDLWSILSVNRVWDVNANGVAEDNKTRYASGLLTNNFNFTYGSLVGTLDDGKTYFPVGTHLKLTVLNPGTLKFVHWDVNYRENNGSVRAFVDVIRKERPIIPGDDGNIITDPQTRYKIKITVFVPTSIGYNNTFGIFAMDDDGSVAGVKPGDPDYAATVVKNRIPLPGADEGSYQKGDTFEGELLGGPKYGVFLIANGTPNQFLEQNPKNEEKQWATPKAYFFNPLANPDRKDHVRVLSSNEYGFEDLYGGGDQDFDDLIVKIETLAAETIS</sequence>
<keyword evidence="3" id="KW-1185">Reference proteome</keyword>
<dbReference type="RefSeq" id="WP_190881959.1">
    <property type="nucleotide sequence ID" value="NZ_JADEXS020000001.1"/>
</dbReference>
<feature type="domain" description="DUF4114" evidence="1">
    <location>
        <begin position="391"/>
        <end position="468"/>
    </location>
</feature>
<comment type="caution">
    <text evidence="2">The sequence shown here is derived from an EMBL/GenBank/DDBJ whole genome shotgun (WGS) entry which is preliminary data.</text>
</comment>
<evidence type="ECO:0000259" key="1">
    <source>
        <dbReference type="Pfam" id="PF13448"/>
    </source>
</evidence>
<proteinExistence type="predicted"/>
<reference evidence="2" key="1">
    <citation type="submission" date="2020-10" db="EMBL/GenBank/DDBJ databases">
        <authorList>
            <person name="Castelo-Branco R."/>
            <person name="Eusebio N."/>
            <person name="Adriana R."/>
            <person name="Vieira A."/>
            <person name="Brugerolle De Fraissinette N."/>
            <person name="Rezende De Castro R."/>
            <person name="Schneider M.P."/>
            <person name="Vasconcelos V."/>
            <person name="Leao P.N."/>
        </authorList>
    </citation>
    <scope>NUCLEOTIDE SEQUENCE</scope>
    <source>
        <strain evidence="2">LEGE 12446</strain>
    </source>
</reference>
<evidence type="ECO:0000313" key="3">
    <source>
        <dbReference type="Proteomes" id="UP000622533"/>
    </source>
</evidence>
<dbReference type="EMBL" id="JADEXS010000084">
    <property type="protein sequence ID" value="MBE9022502.1"/>
    <property type="molecule type" value="Genomic_DNA"/>
</dbReference>